<name>A0A7W5DXL2_9BACT</name>
<gene>
    <name evidence="3" type="ORF">FHS27_002109</name>
</gene>
<reference evidence="3 4" key="1">
    <citation type="submission" date="2020-08" db="EMBL/GenBank/DDBJ databases">
        <title>Genomic Encyclopedia of Type Strains, Phase III (KMG-III): the genomes of soil and plant-associated and newly described type strains.</title>
        <authorList>
            <person name="Whitman W."/>
        </authorList>
    </citation>
    <scope>NUCLEOTIDE SEQUENCE [LARGE SCALE GENOMIC DNA]</scope>
    <source>
        <strain evidence="3 4">CECT 8075</strain>
    </source>
</reference>
<comment type="caution">
    <text evidence="3">The sequence shown here is derived from an EMBL/GenBank/DDBJ whole genome shotgun (WGS) entry which is preliminary data.</text>
</comment>
<proteinExistence type="inferred from homology"/>
<evidence type="ECO:0000313" key="3">
    <source>
        <dbReference type="EMBL" id="MBB3206300.1"/>
    </source>
</evidence>
<evidence type="ECO:0000313" key="4">
    <source>
        <dbReference type="Proteomes" id="UP000536179"/>
    </source>
</evidence>
<evidence type="ECO:0000259" key="2">
    <source>
        <dbReference type="Pfam" id="PF00535"/>
    </source>
</evidence>
<comment type="similarity">
    <text evidence="1">Belongs to the glycosyltransferase 2 family. WaaE/KdtX subfamily.</text>
</comment>
<dbReference type="PANTHER" id="PTHR43630">
    <property type="entry name" value="POLY-BETA-1,6-N-ACETYL-D-GLUCOSAMINE SYNTHASE"/>
    <property type="match status" value="1"/>
</dbReference>
<feature type="domain" description="Glycosyltransferase 2-like" evidence="2">
    <location>
        <begin position="14"/>
        <end position="135"/>
    </location>
</feature>
<keyword evidence="4" id="KW-1185">Reference proteome</keyword>
<dbReference type="SUPFAM" id="SSF53448">
    <property type="entry name" value="Nucleotide-diphospho-sugar transferases"/>
    <property type="match status" value="1"/>
</dbReference>
<dbReference type="Pfam" id="PF00535">
    <property type="entry name" value="Glycos_transf_2"/>
    <property type="match status" value="1"/>
</dbReference>
<organism evidence="3 4">
    <name type="scientific">Aporhodopirellula rubra</name>
    <dbReference type="NCBI Taxonomy" id="980271"/>
    <lineage>
        <taxon>Bacteria</taxon>
        <taxon>Pseudomonadati</taxon>
        <taxon>Planctomycetota</taxon>
        <taxon>Planctomycetia</taxon>
        <taxon>Pirellulales</taxon>
        <taxon>Pirellulaceae</taxon>
        <taxon>Aporhodopirellula</taxon>
    </lineage>
</organism>
<dbReference type="PANTHER" id="PTHR43630:SF2">
    <property type="entry name" value="GLYCOSYLTRANSFERASE"/>
    <property type="match status" value="1"/>
</dbReference>
<dbReference type="AlphaFoldDB" id="A0A7W5DXL2"/>
<protein>
    <submittedName>
        <fullName evidence="3">Glycosyltransferase involved in cell wall biosynthesis</fullName>
    </submittedName>
</protein>
<dbReference type="InterPro" id="IPR029044">
    <property type="entry name" value="Nucleotide-diphossugar_trans"/>
</dbReference>
<evidence type="ECO:0000256" key="1">
    <source>
        <dbReference type="ARBA" id="ARBA00038494"/>
    </source>
</evidence>
<dbReference type="GO" id="GO:0016740">
    <property type="term" value="F:transferase activity"/>
    <property type="evidence" value="ECO:0007669"/>
    <property type="project" value="UniProtKB-KW"/>
</dbReference>
<dbReference type="CDD" id="cd02511">
    <property type="entry name" value="Beta4Glucosyltransferase"/>
    <property type="match status" value="1"/>
</dbReference>
<dbReference type="Proteomes" id="UP000536179">
    <property type="component" value="Unassembled WGS sequence"/>
</dbReference>
<dbReference type="InterPro" id="IPR001173">
    <property type="entry name" value="Glyco_trans_2-like"/>
</dbReference>
<accession>A0A7W5DXL2</accession>
<sequence>MATEIHRDQTIPVSVVVLAKNEEVNIERCLRALTRFDEVVVVDDNSTDQTVAISRRLGARVLDHRFVTFAGQRNWAMREGKLRHPWVLHLDADEVVDSTFCTELYSAVLNAESTIGAFCICRRTILEGTWLRRSEGFPVWIMRLVHREKAVFQDQGHGEVAVPDIEGQISQIVAPLTHYAFSKGLANWIARHNAYSDREAKLEQELEQLRDPRSWTTIVRDKAARRTQMRQLSRKLPFRGFLRTLYHYIVKRGFLDGRAGWQYSYLMGTYESWIVMKKRELKAASKKS</sequence>
<dbReference type="EMBL" id="JACHXU010000006">
    <property type="protein sequence ID" value="MBB3206300.1"/>
    <property type="molecule type" value="Genomic_DNA"/>
</dbReference>
<dbReference type="RefSeq" id="WP_184304708.1">
    <property type="nucleotide sequence ID" value="NZ_JACHXU010000006.1"/>
</dbReference>
<dbReference type="Gene3D" id="3.90.550.10">
    <property type="entry name" value="Spore Coat Polysaccharide Biosynthesis Protein SpsA, Chain A"/>
    <property type="match status" value="1"/>
</dbReference>
<keyword evidence="3" id="KW-0808">Transferase</keyword>